<dbReference type="GO" id="GO:0003713">
    <property type="term" value="F:transcription coactivator activity"/>
    <property type="evidence" value="ECO:0007669"/>
    <property type="project" value="InterPro"/>
</dbReference>
<proteinExistence type="inferred from homology"/>
<feature type="compositionally biased region" description="Basic and acidic residues" evidence="7">
    <location>
        <begin position="1"/>
        <end position="25"/>
    </location>
</feature>
<dbReference type="GO" id="GO:0003677">
    <property type="term" value="F:DNA binding"/>
    <property type="evidence" value="ECO:0007669"/>
    <property type="project" value="UniProtKB-KW"/>
</dbReference>
<dbReference type="InterPro" id="IPR003173">
    <property type="entry name" value="PC4_C"/>
</dbReference>
<dbReference type="Pfam" id="PF02229">
    <property type="entry name" value="PC4"/>
    <property type="match status" value="1"/>
</dbReference>
<evidence type="ECO:0000256" key="4">
    <source>
        <dbReference type="ARBA" id="ARBA00023125"/>
    </source>
</evidence>
<keyword evidence="6" id="KW-0539">Nucleus</keyword>
<evidence type="ECO:0000259" key="8">
    <source>
        <dbReference type="Pfam" id="PF02229"/>
    </source>
</evidence>
<name>A0A368GJ00_ANCCA</name>
<evidence type="ECO:0000313" key="9">
    <source>
        <dbReference type="EMBL" id="RCN44344.1"/>
    </source>
</evidence>
<accession>A0A368GJ00</accession>
<dbReference type="OrthoDB" id="2505440at2759"/>
<dbReference type="InterPro" id="IPR045125">
    <property type="entry name" value="Sub1/Tcp4-like"/>
</dbReference>
<reference evidence="9 10" key="1">
    <citation type="submission" date="2014-10" db="EMBL/GenBank/DDBJ databases">
        <title>Draft genome of the hookworm Ancylostoma caninum.</title>
        <authorList>
            <person name="Mitreva M."/>
        </authorList>
    </citation>
    <scope>NUCLEOTIDE SEQUENCE [LARGE SCALE GENOMIC DNA]</scope>
    <source>
        <strain evidence="9 10">Baltimore</strain>
    </source>
</reference>
<feature type="non-terminal residue" evidence="9">
    <location>
        <position position="1"/>
    </location>
</feature>
<dbReference type="PANTHER" id="PTHR13215">
    <property type="entry name" value="RNA POLYMERASE II TRANSCRIPTIONAL COACTIVATOR"/>
    <property type="match status" value="1"/>
</dbReference>
<dbReference type="AlphaFoldDB" id="A0A368GJ00"/>
<evidence type="ECO:0000256" key="7">
    <source>
        <dbReference type="SAM" id="MobiDB-lite"/>
    </source>
</evidence>
<comment type="subcellular location">
    <subcellularLocation>
        <location evidence="1">Nucleus</location>
    </subcellularLocation>
</comment>
<evidence type="ECO:0000256" key="3">
    <source>
        <dbReference type="ARBA" id="ARBA00023015"/>
    </source>
</evidence>
<dbReference type="SUPFAM" id="SSF54447">
    <property type="entry name" value="ssDNA-binding transcriptional regulator domain"/>
    <property type="match status" value="1"/>
</dbReference>
<dbReference type="EMBL" id="JOJR01000132">
    <property type="protein sequence ID" value="RCN44344.1"/>
    <property type="molecule type" value="Genomic_DNA"/>
</dbReference>
<dbReference type="GO" id="GO:0060261">
    <property type="term" value="P:positive regulation of transcription initiation by RNA polymerase II"/>
    <property type="evidence" value="ECO:0007669"/>
    <property type="project" value="InterPro"/>
</dbReference>
<feature type="region of interest" description="Disordered" evidence="7">
    <location>
        <begin position="1"/>
        <end position="39"/>
    </location>
</feature>
<evidence type="ECO:0000256" key="5">
    <source>
        <dbReference type="ARBA" id="ARBA00023163"/>
    </source>
</evidence>
<keyword evidence="10" id="KW-1185">Reference proteome</keyword>
<dbReference type="InterPro" id="IPR009044">
    <property type="entry name" value="ssDNA-bd_transcriptional_reg"/>
</dbReference>
<evidence type="ECO:0000256" key="6">
    <source>
        <dbReference type="ARBA" id="ARBA00023242"/>
    </source>
</evidence>
<dbReference type="GO" id="GO:0005634">
    <property type="term" value="C:nucleus"/>
    <property type="evidence" value="ECO:0007669"/>
    <property type="project" value="UniProtKB-SubCell"/>
</dbReference>
<organism evidence="9 10">
    <name type="scientific">Ancylostoma caninum</name>
    <name type="common">Dog hookworm</name>
    <dbReference type="NCBI Taxonomy" id="29170"/>
    <lineage>
        <taxon>Eukaryota</taxon>
        <taxon>Metazoa</taxon>
        <taxon>Ecdysozoa</taxon>
        <taxon>Nematoda</taxon>
        <taxon>Chromadorea</taxon>
        <taxon>Rhabditida</taxon>
        <taxon>Rhabditina</taxon>
        <taxon>Rhabditomorpha</taxon>
        <taxon>Strongyloidea</taxon>
        <taxon>Ancylostomatidae</taxon>
        <taxon>Ancylostomatinae</taxon>
        <taxon>Ancylostoma</taxon>
    </lineage>
</organism>
<feature type="domain" description="Transcriptional coactivator p15 (PC4) C-terminal" evidence="8">
    <location>
        <begin position="46"/>
        <end position="85"/>
    </location>
</feature>
<dbReference type="STRING" id="29170.A0A368GJ00"/>
<evidence type="ECO:0000256" key="1">
    <source>
        <dbReference type="ARBA" id="ARBA00004123"/>
    </source>
</evidence>
<dbReference type="Gene3D" id="2.30.31.10">
    <property type="entry name" value="Transcriptional Coactivator Pc4, Chain A"/>
    <property type="match status" value="1"/>
</dbReference>
<gene>
    <name evidence="9" type="ORF">ANCCAN_09688</name>
</gene>
<keyword evidence="5" id="KW-0804">Transcription</keyword>
<comment type="caution">
    <text evidence="9">The sequence shown here is derived from an EMBL/GenBank/DDBJ whole genome shotgun (WGS) entry which is preliminary data.</text>
</comment>
<feature type="region of interest" description="Disordered" evidence="7">
    <location>
        <begin position="77"/>
        <end position="102"/>
    </location>
</feature>
<evidence type="ECO:0000313" key="10">
    <source>
        <dbReference type="Proteomes" id="UP000252519"/>
    </source>
</evidence>
<comment type="similarity">
    <text evidence="2">Belongs to the transcriptional coactivator PC4 family.</text>
</comment>
<evidence type="ECO:0000256" key="2">
    <source>
        <dbReference type="ARBA" id="ARBA00009001"/>
    </source>
</evidence>
<dbReference type="Proteomes" id="UP000252519">
    <property type="component" value="Unassembled WGS sequence"/>
</dbReference>
<keyword evidence="3" id="KW-0805">Transcription regulation</keyword>
<sequence>LQTQPEKRPAKDDSSSDEGVIDKTPIKKSRGGGNRVKNADGEEMIEIGSMRYVNVRNFRGKSLIDVREYYMDKASGQLRPGKKGVIDKTPIKKSRGGGNRVKNADGEEMIEIGSMRYVNFGFYANRFKALVPVTKSTRPMSSNDGGSRDCENTGDEVGGFQMEQGRAVDSPLGQLDPSRITHMVVDQVGFGGPGVQPDNDRFVVPGPPHQQWIRSSPAASPSVMASPSKGIVLFLSFIQF</sequence>
<protein>
    <submittedName>
        <fullName evidence="9">Transcriptional Coactivator p15</fullName>
    </submittedName>
</protein>
<keyword evidence="4" id="KW-0238">DNA-binding</keyword>